<sequence length="434" mass="47696">MFRDRHLDFWGIVTIGSIVIIAVLLIFPLTRLILASFMTQDGTFTSTDNFSIIETYIEFFSEPYYYETLLNSFFVSILATIFSVIIGVPVAYLVSRIAIPGKIFIRVAIVLTFVSPPFIGAYAWILLLGRNGVITGWLQMIGITLPSIYGWGGIVLVFTLQSFPFVFLMMLSGLRSVDQSLEDAGINMGRSPFGVFWTVILPLVIPSISTGALLVFVTTFSDFGTPMIIGEGYRVLASLVYREFINEFGGNPRLASTLSILLLTVTFGALLIQRQFARRASFDQETVTPLGLRKVSTTKMVIATVIVYTIVFTAFLPSLTIVVSSFLESRGPLLIGEFTLDGYLTATRLPASFRNSLVLVLASTALCVVIGTLMGYVVVRRKNRITAIIDTMSMTPYAVAGVVMGVSISISFGGDPFFLAGTSLILILSYFIRR</sequence>
<feature type="transmembrane region" description="Helical" evidence="8">
    <location>
        <begin position="416"/>
        <end position="432"/>
    </location>
</feature>
<evidence type="ECO:0000256" key="7">
    <source>
        <dbReference type="ARBA" id="ARBA00023136"/>
    </source>
</evidence>
<accession>A0A381Z822</accession>
<feature type="transmembrane region" description="Helical" evidence="8">
    <location>
        <begin position="73"/>
        <end position="95"/>
    </location>
</feature>
<dbReference type="PANTHER" id="PTHR43357">
    <property type="entry name" value="INNER MEMBRANE ABC TRANSPORTER PERMEASE PROTEIN YDCV"/>
    <property type="match status" value="1"/>
</dbReference>
<dbReference type="InterPro" id="IPR000515">
    <property type="entry name" value="MetI-like"/>
</dbReference>
<dbReference type="SUPFAM" id="SSF161098">
    <property type="entry name" value="MetI-like"/>
    <property type="match status" value="2"/>
</dbReference>
<keyword evidence="7 8" id="KW-0472">Membrane</keyword>
<feature type="non-terminal residue" evidence="10">
    <location>
        <position position="434"/>
    </location>
</feature>
<evidence type="ECO:0000313" key="10">
    <source>
        <dbReference type="EMBL" id="SVA85390.1"/>
    </source>
</evidence>
<evidence type="ECO:0000256" key="4">
    <source>
        <dbReference type="ARBA" id="ARBA00022519"/>
    </source>
</evidence>
<keyword evidence="2" id="KW-0813">Transport</keyword>
<dbReference type="PROSITE" id="PS50928">
    <property type="entry name" value="ABC_TM1"/>
    <property type="match status" value="2"/>
</dbReference>
<reference evidence="10" key="1">
    <citation type="submission" date="2018-05" db="EMBL/GenBank/DDBJ databases">
        <authorList>
            <person name="Lanie J.A."/>
            <person name="Ng W.-L."/>
            <person name="Kazmierczak K.M."/>
            <person name="Andrzejewski T.M."/>
            <person name="Davidsen T.M."/>
            <person name="Wayne K.J."/>
            <person name="Tettelin H."/>
            <person name="Glass J.I."/>
            <person name="Rusch D."/>
            <person name="Podicherti R."/>
            <person name="Tsui H.-C.T."/>
            <person name="Winkler M.E."/>
        </authorList>
    </citation>
    <scope>NUCLEOTIDE SEQUENCE</scope>
</reference>
<dbReference type="EMBL" id="UINC01020305">
    <property type="protein sequence ID" value="SVA85390.1"/>
    <property type="molecule type" value="Genomic_DNA"/>
</dbReference>
<feature type="transmembrane region" description="Helical" evidence="8">
    <location>
        <begin position="148"/>
        <end position="174"/>
    </location>
</feature>
<dbReference type="GO" id="GO:0005886">
    <property type="term" value="C:plasma membrane"/>
    <property type="evidence" value="ECO:0007669"/>
    <property type="project" value="UniProtKB-SubCell"/>
</dbReference>
<keyword evidence="3" id="KW-1003">Cell membrane</keyword>
<evidence type="ECO:0000256" key="3">
    <source>
        <dbReference type="ARBA" id="ARBA00022475"/>
    </source>
</evidence>
<feature type="transmembrane region" description="Helical" evidence="8">
    <location>
        <begin position="391"/>
        <end position="410"/>
    </location>
</feature>
<dbReference type="GO" id="GO:0055085">
    <property type="term" value="P:transmembrane transport"/>
    <property type="evidence" value="ECO:0007669"/>
    <property type="project" value="InterPro"/>
</dbReference>
<feature type="transmembrane region" description="Helical" evidence="8">
    <location>
        <begin position="7"/>
        <end position="29"/>
    </location>
</feature>
<dbReference type="InterPro" id="IPR035906">
    <property type="entry name" value="MetI-like_sf"/>
</dbReference>
<feature type="transmembrane region" description="Helical" evidence="8">
    <location>
        <begin position="107"/>
        <end position="128"/>
    </location>
</feature>
<evidence type="ECO:0000256" key="2">
    <source>
        <dbReference type="ARBA" id="ARBA00022448"/>
    </source>
</evidence>
<evidence type="ECO:0000256" key="1">
    <source>
        <dbReference type="ARBA" id="ARBA00004429"/>
    </source>
</evidence>
<evidence type="ECO:0000256" key="6">
    <source>
        <dbReference type="ARBA" id="ARBA00022989"/>
    </source>
</evidence>
<organism evidence="10">
    <name type="scientific">marine metagenome</name>
    <dbReference type="NCBI Taxonomy" id="408172"/>
    <lineage>
        <taxon>unclassified sequences</taxon>
        <taxon>metagenomes</taxon>
        <taxon>ecological metagenomes</taxon>
    </lineage>
</organism>
<comment type="subcellular location">
    <subcellularLocation>
        <location evidence="1">Cell inner membrane</location>
        <topology evidence="1">Multi-pass membrane protein</topology>
    </subcellularLocation>
</comment>
<keyword evidence="6 8" id="KW-1133">Transmembrane helix</keyword>
<evidence type="ECO:0000256" key="5">
    <source>
        <dbReference type="ARBA" id="ARBA00022692"/>
    </source>
</evidence>
<feature type="transmembrane region" description="Helical" evidence="8">
    <location>
        <begin position="254"/>
        <end position="272"/>
    </location>
</feature>
<protein>
    <recommendedName>
        <fullName evidence="9">ABC transmembrane type-1 domain-containing protein</fullName>
    </recommendedName>
</protein>
<name>A0A381Z822_9ZZZZ</name>
<feature type="transmembrane region" description="Helical" evidence="8">
    <location>
        <begin position="195"/>
        <end position="217"/>
    </location>
</feature>
<keyword evidence="5 8" id="KW-0812">Transmembrane</keyword>
<feature type="transmembrane region" description="Helical" evidence="8">
    <location>
        <begin position="301"/>
        <end position="327"/>
    </location>
</feature>
<dbReference type="PANTHER" id="PTHR43357:SF3">
    <property type="entry name" value="FE(3+)-TRANSPORT SYSTEM PERMEASE PROTEIN FBPB 2"/>
    <property type="match status" value="1"/>
</dbReference>
<dbReference type="AlphaFoldDB" id="A0A381Z822"/>
<gene>
    <name evidence="10" type="ORF">METZ01_LOCUS138244</name>
</gene>
<dbReference type="Pfam" id="PF00528">
    <property type="entry name" value="BPD_transp_1"/>
    <property type="match status" value="1"/>
</dbReference>
<evidence type="ECO:0000256" key="8">
    <source>
        <dbReference type="SAM" id="Phobius"/>
    </source>
</evidence>
<dbReference type="Gene3D" id="1.10.3720.10">
    <property type="entry name" value="MetI-like"/>
    <property type="match status" value="2"/>
</dbReference>
<feature type="transmembrane region" description="Helical" evidence="8">
    <location>
        <begin position="357"/>
        <end position="379"/>
    </location>
</feature>
<feature type="domain" description="ABC transmembrane type-1" evidence="9">
    <location>
        <begin position="353"/>
        <end position="434"/>
    </location>
</feature>
<dbReference type="CDD" id="cd06261">
    <property type="entry name" value="TM_PBP2"/>
    <property type="match status" value="1"/>
</dbReference>
<proteinExistence type="predicted"/>
<evidence type="ECO:0000259" key="9">
    <source>
        <dbReference type="PROSITE" id="PS50928"/>
    </source>
</evidence>
<keyword evidence="4" id="KW-0997">Cell inner membrane</keyword>
<feature type="domain" description="ABC transmembrane type-1" evidence="9">
    <location>
        <begin position="69"/>
        <end position="273"/>
    </location>
</feature>